<dbReference type="SUPFAM" id="SSF53067">
    <property type="entry name" value="Actin-like ATPase domain"/>
    <property type="match status" value="2"/>
</dbReference>
<dbReference type="Gene3D" id="3.30.420.40">
    <property type="match status" value="2"/>
</dbReference>
<keyword evidence="9" id="KW-1185">Reference proteome</keyword>
<dbReference type="InterPro" id="IPR003494">
    <property type="entry name" value="SHS2_FtsA"/>
</dbReference>
<dbReference type="STRING" id="1357400.HMPREF2086_00366"/>
<dbReference type="PIRSF" id="PIRSF003101">
    <property type="entry name" value="FtsA"/>
    <property type="match status" value="1"/>
</dbReference>
<evidence type="ECO:0000313" key="8">
    <source>
        <dbReference type="EMBL" id="ETD25031.1"/>
    </source>
</evidence>
<dbReference type="InterPro" id="IPR043129">
    <property type="entry name" value="ATPase_NBD"/>
</dbReference>
<dbReference type="OrthoDB" id="9810567at2"/>
<evidence type="ECO:0000313" key="9">
    <source>
        <dbReference type="Proteomes" id="UP000018731"/>
    </source>
</evidence>
<protein>
    <recommendedName>
        <fullName evidence="5 6">Cell division protein FtsA</fullName>
    </recommendedName>
</protein>
<dbReference type="Gene3D" id="3.30.1490.110">
    <property type="match status" value="1"/>
</dbReference>
<evidence type="ECO:0000256" key="1">
    <source>
        <dbReference type="ARBA" id="ARBA00022475"/>
    </source>
</evidence>
<dbReference type="CDD" id="cd24048">
    <property type="entry name" value="ASKHA_NBD_FtsA"/>
    <property type="match status" value="1"/>
</dbReference>
<sequence>MGRHILGIDIGSSKICAVIADVKEDNTPYIIGMGNQRSQGVRKGLIVNIELASKAIKSAIDYAKSQAETDMLNKAIVSVSGAYTRSLQSSGVYNIEEGEITIKEIGKAIANAVYNTPHPGIPPDFEILHVLPYRFKLDGQDYIQDPMGMTGSRLEVFVHIVIAQKSSLENLKKTIHLAGVEIENLVLSSYAASISVLSDDEKELGVACIDMGGNTCEIMVHEGNAMRFNSYLGVGSHNITTDLAMGLNTKPAAAEEVKITYGNLISNEEDRRIEVPSVGADEGVHFASLNKAQEVMRQRVVETFGILRQYIEKSGLRDSLGAGIVLTGGMIQLNGIKDIASKLIFQKIPTRISKPIEMPGLFDELRNPAYAAVLGLIWYGAGKYTNYEKDSKGNICYKESRRLEEVNEIPSFHPQGGYGAYEGVSIRSTDLTDLKEDLLEDKERRTIQEQYRMQKKGGFWEKTKSRITDFADKLF</sequence>
<keyword evidence="4 5" id="KW-0131">Cell cycle</keyword>
<comment type="subunit">
    <text evidence="5">Self-interacts. Interacts with FtsZ.</text>
</comment>
<dbReference type="RefSeq" id="WP_023927038.1">
    <property type="nucleotide sequence ID" value="NZ_KI669454.1"/>
</dbReference>
<comment type="caution">
    <text evidence="8">The sequence shown here is derived from an EMBL/GenBank/DDBJ whole genome shotgun (WGS) entry which is preliminary data.</text>
</comment>
<comment type="similarity">
    <text evidence="5 6">Belongs to the FtsA/MreB family.</text>
</comment>
<dbReference type="AlphaFoldDB" id="V8CE88"/>
<evidence type="ECO:0000256" key="4">
    <source>
        <dbReference type="ARBA" id="ARBA00023306"/>
    </source>
</evidence>
<dbReference type="InterPro" id="IPR050696">
    <property type="entry name" value="FtsA/MreB"/>
</dbReference>
<comment type="function">
    <text evidence="5 6">Cell division protein that is involved in the assembly of the Z ring. May serve as a membrane anchor for the Z ring.</text>
</comment>
<dbReference type="Proteomes" id="UP000018731">
    <property type="component" value="Unassembled WGS sequence"/>
</dbReference>
<dbReference type="Pfam" id="PF14450">
    <property type="entry name" value="FtsA"/>
    <property type="match status" value="1"/>
</dbReference>
<dbReference type="GO" id="GO:0032153">
    <property type="term" value="C:cell division site"/>
    <property type="evidence" value="ECO:0007669"/>
    <property type="project" value="UniProtKB-UniRule"/>
</dbReference>
<dbReference type="EMBL" id="AZJI01000001">
    <property type="protein sequence ID" value="ETD25031.1"/>
    <property type="molecule type" value="Genomic_DNA"/>
</dbReference>
<evidence type="ECO:0000256" key="6">
    <source>
        <dbReference type="PIRNR" id="PIRNR003101"/>
    </source>
</evidence>
<comment type="subcellular location">
    <subcellularLocation>
        <location evidence="5">Cell membrane</location>
        <topology evidence="5">Peripheral membrane protein</topology>
        <orientation evidence="5">Cytoplasmic side</orientation>
    </subcellularLocation>
    <text evidence="5">Localizes to the Z ring in an FtsZ-dependent manner. Targeted to the membrane through a conserved C-terminal amphipathic helix.</text>
</comment>
<evidence type="ECO:0000256" key="5">
    <source>
        <dbReference type="HAMAP-Rule" id="MF_02033"/>
    </source>
</evidence>
<dbReference type="SMART" id="SM00842">
    <property type="entry name" value="FtsA"/>
    <property type="match status" value="1"/>
</dbReference>
<dbReference type="GO" id="GO:0043093">
    <property type="term" value="P:FtsZ-dependent cytokinesis"/>
    <property type="evidence" value="ECO:0007669"/>
    <property type="project" value="UniProtKB-UniRule"/>
</dbReference>
<keyword evidence="1 5" id="KW-1003">Cell membrane</keyword>
<proteinExistence type="inferred from homology"/>
<organism evidence="8 9">
    <name type="scientific">Helicobacter macacae MIT 99-5501</name>
    <dbReference type="NCBI Taxonomy" id="1357400"/>
    <lineage>
        <taxon>Bacteria</taxon>
        <taxon>Pseudomonadati</taxon>
        <taxon>Campylobacterota</taxon>
        <taxon>Epsilonproteobacteria</taxon>
        <taxon>Campylobacterales</taxon>
        <taxon>Helicobacteraceae</taxon>
        <taxon>Helicobacter</taxon>
    </lineage>
</organism>
<dbReference type="NCBIfam" id="TIGR01174">
    <property type="entry name" value="ftsA"/>
    <property type="match status" value="1"/>
</dbReference>
<reference evidence="8 9" key="1">
    <citation type="journal article" date="2014" name="Genome Announc.">
        <title>Draft genome sequences of six enterohepatic helicobacter species isolated from humans and one from rhesus macaques.</title>
        <authorList>
            <person name="Shen Z."/>
            <person name="Sheh A."/>
            <person name="Young S.K."/>
            <person name="Abouelliel A."/>
            <person name="Ward D.V."/>
            <person name="Earl A.M."/>
            <person name="Fox J.G."/>
        </authorList>
    </citation>
    <scope>NUCLEOTIDE SEQUENCE [LARGE SCALE GENOMIC DNA]</scope>
    <source>
        <strain evidence="8 9">MIT 99-5501</strain>
    </source>
</reference>
<name>V8CE88_9HELI</name>
<dbReference type="PATRIC" id="fig|1357400.3.peg.502"/>
<keyword evidence="2 5" id="KW-0132">Cell division</keyword>
<dbReference type="eggNOG" id="COG0849">
    <property type="taxonomic scope" value="Bacteria"/>
</dbReference>
<keyword evidence="3 5" id="KW-0472">Membrane</keyword>
<dbReference type="PANTHER" id="PTHR32432:SF4">
    <property type="entry name" value="CELL DIVISION PROTEIN FTSA"/>
    <property type="match status" value="1"/>
</dbReference>
<dbReference type="Pfam" id="PF02491">
    <property type="entry name" value="SHS2_FTSA"/>
    <property type="match status" value="1"/>
</dbReference>
<evidence type="ECO:0000256" key="2">
    <source>
        <dbReference type="ARBA" id="ARBA00022618"/>
    </source>
</evidence>
<evidence type="ECO:0000256" key="3">
    <source>
        <dbReference type="ARBA" id="ARBA00023136"/>
    </source>
</evidence>
<gene>
    <name evidence="5" type="primary">ftsA</name>
    <name evidence="8" type="ORF">HMPREF2086_00366</name>
</gene>
<dbReference type="PANTHER" id="PTHR32432">
    <property type="entry name" value="CELL DIVISION PROTEIN FTSA-RELATED"/>
    <property type="match status" value="1"/>
</dbReference>
<evidence type="ECO:0000259" key="7">
    <source>
        <dbReference type="SMART" id="SM00842"/>
    </source>
</evidence>
<dbReference type="HOGENOM" id="CLU_037850_3_1_7"/>
<dbReference type="HAMAP" id="MF_02033">
    <property type="entry name" value="FtsA"/>
    <property type="match status" value="1"/>
</dbReference>
<accession>V8CE88</accession>
<feature type="domain" description="SHS2" evidence="7">
    <location>
        <begin position="5"/>
        <end position="196"/>
    </location>
</feature>
<dbReference type="InterPro" id="IPR020823">
    <property type="entry name" value="Cell_div_FtsA"/>
</dbReference>
<dbReference type="GO" id="GO:0009898">
    <property type="term" value="C:cytoplasmic side of plasma membrane"/>
    <property type="evidence" value="ECO:0007669"/>
    <property type="project" value="UniProtKB-UniRule"/>
</dbReference>